<keyword evidence="4" id="KW-0479">Metal-binding</keyword>
<dbReference type="GO" id="GO:0004497">
    <property type="term" value="F:monooxygenase activity"/>
    <property type="evidence" value="ECO:0007669"/>
    <property type="project" value="UniProtKB-KW"/>
</dbReference>
<dbReference type="SUPFAM" id="SSF54292">
    <property type="entry name" value="2Fe-2S ferredoxin-like"/>
    <property type="match status" value="1"/>
</dbReference>
<keyword evidence="8" id="KW-0411">Iron-sulfur</keyword>
<dbReference type="InterPro" id="IPR050415">
    <property type="entry name" value="MRET"/>
</dbReference>
<dbReference type="GO" id="GO:0046872">
    <property type="term" value="F:metal ion binding"/>
    <property type="evidence" value="ECO:0007669"/>
    <property type="project" value="UniProtKB-KW"/>
</dbReference>
<keyword evidence="2" id="KW-0285">Flavoprotein</keyword>
<dbReference type="InterPro" id="IPR039261">
    <property type="entry name" value="FNR_nucleotide-bd"/>
</dbReference>
<dbReference type="PRINTS" id="PR00410">
    <property type="entry name" value="PHEHYDRXLASE"/>
</dbReference>
<dbReference type="InterPro" id="IPR017938">
    <property type="entry name" value="Riboflavin_synthase-like_b-brl"/>
</dbReference>
<evidence type="ECO:0000313" key="12">
    <source>
        <dbReference type="Proteomes" id="UP000294856"/>
    </source>
</evidence>
<dbReference type="PROSITE" id="PS51085">
    <property type="entry name" value="2FE2S_FER_2"/>
    <property type="match status" value="1"/>
</dbReference>
<evidence type="ECO:0000313" key="11">
    <source>
        <dbReference type="EMBL" id="TCJ95553.1"/>
    </source>
</evidence>
<evidence type="ECO:0000256" key="1">
    <source>
        <dbReference type="ARBA" id="ARBA00001974"/>
    </source>
</evidence>
<evidence type="ECO:0000259" key="9">
    <source>
        <dbReference type="PROSITE" id="PS51085"/>
    </source>
</evidence>
<dbReference type="InterPro" id="IPR001709">
    <property type="entry name" value="Flavoprot_Pyr_Nucl_cyt_Rdtase"/>
</dbReference>
<dbReference type="CDD" id="cd06214">
    <property type="entry name" value="PA_degradation_oxidoreductase_like"/>
    <property type="match status" value="1"/>
</dbReference>
<dbReference type="InterPro" id="IPR012675">
    <property type="entry name" value="Beta-grasp_dom_sf"/>
</dbReference>
<feature type="domain" description="2Fe-2S ferredoxin-type" evidence="9">
    <location>
        <begin position="264"/>
        <end position="351"/>
    </location>
</feature>
<evidence type="ECO:0000256" key="3">
    <source>
        <dbReference type="ARBA" id="ARBA00022714"/>
    </source>
</evidence>
<dbReference type="PROSITE" id="PS51384">
    <property type="entry name" value="FAD_FR"/>
    <property type="match status" value="1"/>
</dbReference>
<name>A0A4R1FLW4_9NOCA</name>
<dbReference type="InterPro" id="IPR008333">
    <property type="entry name" value="Cbr1-like_FAD-bd_dom"/>
</dbReference>
<dbReference type="GO" id="GO:0051537">
    <property type="term" value="F:2 iron, 2 sulfur cluster binding"/>
    <property type="evidence" value="ECO:0007669"/>
    <property type="project" value="UniProtKB-KW"/>
</dbReference>
<keyword evidence="6" id="KW-0560">Oxidoreductase</keyword>
<dbReference type="InterPro" id="IPR036010">
    <property type="entry name" value="2Fe-2S_ferredoxin-like_sf"/>
</dbReference>
<dbReference type="PRINTS" id="PR00371">
    <property type="entry name" value="FPNCR"/>
</dbReference>
<dbReference type="Gene3D" id="3.10.20.30">
    <property type="match status" value="1"/>
</dbReference>
<dbReference type="PANTHER" id="PTHR47354">
    <property type="entry name" value="NADH OXIDOREDUCTASE HCR"/>
    <property type="match status" value="1"/>
</dbReference>
<evidence type="ECO:0000256" key="2">
    <source>
        <dbReference type="ARBA" id="ARBA00022630"/>
    </source>
</evidence>
<dbReference type="SUPFAM" id="SSF52343">
    <property type="entry name" value="Ferredoxin reductase-like, C-terminal NADP-linked domain"/>
    <property type="match status" value="1"/>
</dbReference>
<comment type="caution">
    <text evidence="11">The sequence shown here is derived from an EMBL/GenBank/DDBJ whole genome shotgun (WGS) entry which is preliminary data.</text>
</comment>
<dbReference type="InterPro" id="IPR017927">
    <property type="entry name" value="FAD-bd_FR_type"/>
</dbReference>
<keyword evidence="3" id="KW-0001">2Fe-2S</keyword>
<dbReference type="Pfam" id="PF00970">
    <property type="entry name" value="FAD_binding_6"/>
    <property type="match status" value="1"/>
</dbReference>
<dbReference type="PANTHER" id="PTHR47354:SF8">
    <property type="entry name" value="1,2-PHENYLACETYL-COA EPOXIDASE, SUBUNIT E"/>
    <property type="match status" value="1"/>
</dbReference>
<dbReference type="AlphaFoldDB" id="A0A4R1FLW4"/>
<dbReference type="EMBL" id="SMFR01000003">
    <property type="protein sequence ID" value="TCJ95553.1"/>
    <property type="molecule type" value="Genomic_DNA"/>
</dbReference>
<keyword evidence="11" id="KW-0503">Monooxygenase</keyword>
<dbReference type="InterPro" id="IPR001041">
    <property type="entry name" value="2Fe-2S_ferredoxin-type"/>
</dbReference>
<evidence type="ECO:0000256" key="7">
    <source>
        <dbReference type="ARBA" id="ARBA00023004"/>
    </source>
</evidence>
<dbReference type="InterPro" id="IPR001433">
    <property type="entry name" value="OxRdtase_FAD/NAD-bd"/>
</dbReference>
<dbReference type="RefSeq" id="WP_067453339.1">
    <property type="nucleotide sequence ID" value="NZ_SMFR01000003.1"/>
</dbReference>
<dbReference type="GO" id="GO:0050660">
    <property type="term" value="F:flavin adenine dinucleotide binding"/>
    <property type="evidence" value="ECO:0007669"/>
    <property type="project" value="TreeGrafter"/>
</dbReference>
<dbReference type="Proteomes" id="UP000294856">
    <property type="component" value="Unassembled WGS sequence"/>
</dbReference>
<dbReference type="Gene3D" id="2.40.30.10">
    <property type="entry name" value="Translation factors"/>
    <property type="match status" value="1"/>
</dbReference>
<reference evidence="11 12" key="1">
    <citation type="submission" date="2019-03" db="EMBL/GenBank/DDBJ databases">
        <title>Genomic Encyclopedia of Type Strains, Phase IV (KMG-IV): sequencing the most valuable type-strain genomes for metagenomic binning, comparative biology and taxonomic classification.</title>
        <authorList>
            <person name="Goeker M."/>
        </authorList>
    </citation>
    <scope>NUCLEOTIDE SEQUENCE [LARGE SCALE GENOMIC DNA]</scope>
    <source>
        <strain evidence="11 12">DSM 44684</strain>
    </source>
</reference>
<dbReference type="InterPro" id="IPR006058">
    <property type="entry name" value="2Fe2S_fd_BS"/>
</dbReference>
<comment type="cofactor">
    <cofactor evidence="1">
        <name>FAD</name>
        <dbReference type="ChEBI" id="CHEBI:57692"/>
    </cofactor>
</comment>
<dbReference type="STRING" id="1210063.GCA_001612665_04062"/>
<proteinExistence type="predicted"/>
<evidence type="ECO:0000256" key="5">
    <source>
        <dbReference type="ARBA" id="ARBA00022827"/>
    </source>
</evidence>
<organism evidence="11 12">
    <name type="scientific">Nocardia alba</name>
    <dbReference type="NCBI Taxonomy" id="225051"/>
    <lineage>
        <taxon>Bacteria</taxon>
        <taxon>Bacillati</taxon>
        <taxon>Actinomycetota</taxon>
        <taxon>Actinomycetes</taxon>
        <taxon>Mycobacteriales</taxon>
        <taxon>Nocardiaceae</taxon>
        <taxon>Nocardia</taxon>
    </lineage>
</organism>
<gene>
    <name evidence="11" type="ORF">DFR71_4468</name>
</gene>
<keyword evidence="5" id="KW-0274">FAD</keyword>
<evidence type="ECO:0000256" key="6">
    <source>
        <dbReference type="ARBA" id="ARBA00023002"/>
    </source>
</evidence>
<protein>
    <submittedName>
        <fullName evidence="11">3-ketosteroid 9alpha-monooxygenase subunit B</fullName>
    </submittedName>
</protein>
<keyword evidence="12" id="KW-1185">Reference proteome</keyword>
<dbReference type="SUPFAM" id="SSF63380">
    <property type="entry name" value="Riboflavin synthase domain-like"/>
    <property type="match status" value="1"/>
</dbReference>
<evidence type="ECO:0000256" key="8">
    <source>
        <dbReference type="ARBA" id="ARBA00023014"/>
    </source>
</evidence>
<keyword evidence="7" id="KW-0408">Iron</keyword>
<evidence type="ECO:0000256" key="4">
    <source>
        <dbReference type="ARBA" id="ARBA00022723"/>
    </source>
</evidence>
<dbReference type="Pfam" id="PF00111">
    <property type="entry name" value="Fer2"/>
    <property type="match status" value="1"/>
</dbReference>
<feature type="domain" description="FAD-binding FR-type" evidence="10">
    <location>
        <begin position="12"/>
        <end position="118"/>
    </location>
</feature>
<sequence length="351" mass="38068">MTRATVDVSRTSRVVTLRVSAVIEETEDARTLVFDVPDEVADRFAFRPGQFLTLRIPSERSEPVARCYSLANSPFTGDPPQVTVKRTTGGYGSNWLCDNISVGDTVDVLPPQGAFTPASLDTDLLLWAAGSGITPVMSILRSVLARGTGRVVLFYANRDQESVIFADALDDLVARYQGRITVAHWLESSRGLPTAARLADFAAPYRSFESFVCGPGPFMSAVTEALAGAGWPRERISTEMFVSLSGDPFAEPEPLDPVDDEDAACVEVELDGTVHALRWPRSRTLVDVMLADGLDVPYSCRAGECGSCACTVVDGEVTMADSAILDQDDIDAGYTLACRARPRTDRVRIRF</sequence>
<evidence type="ECO:0000259" key="10">
    <source>
        <dbReference type="PROSITE" id="PS51384"/>
    </source>
</evidence>
<dbReference type="Gene3D" id="3.40.50.80">
    <property type="entry name" value="Nucleotide-binding domain of ferredoxin-NADP reductase (FNR) module"/>
    <property type="match status" value="1"/>
</dbReference>
<dbReference type="PROSITE" id="PS00197">
    <property type="entry name" value="2FE2S_FER_1"/>
    <property type="match status" value="1"/>
</dbReference>
<accession>A0A4R1FLW4</accession>
<dbReference type="Pfam" id="PF00175">
    <property type="entry name" value="NAD_binding_1"/>
    <property type="match status" value="1"/>
</dbReference>
<dbReference type="CDD" id="cd00207">
    <property type="entry name" value="fer2"/>
    <property type="match status" value="1"/>
</dbReference>